<accession>A0ABX2AE17</accession>
<evidence type="ECO:0000259" key="3">
    <source>
        <dbReference type="PROSITE" id="PS50966"/>
    </source>
</evidence>
<feature type="domain" description="SWIM-type" evidence="3">
    <location>
        <begin position="54"/>
        <end position="87"/>
    </location>
</feature>
<keyword evidence="1" id="KW-0479">Metal-binding</keyword>
<reference evidence="4 5" key="1">
    <citation type="journal article" date="2020" name="Microorganisms">
        <title>Description of Komagataeibacter melaceti sp. nov. and Komagataeibacter melomenusus sp. nov. Isolated from Apple Cider Vinegar.</title>
        <authorList>
            <person name="Maric L."/>
            <person name="Cleenwerck I."/>
            <person name="Accetto T."/>
            <person name="Vandamme P."/>
            <person name="Trcek J."/>
        </authorList>
    </citation>
    <scope>NUCLEOTIDE SEQUENCE [LARGE SCALE GENOMIC DNA]</scope>
    <source>
        <strain evidence="4 5">AV436</strain>
    </source>
</reference>
<dbReference type="EMBL" id="JABJWC010000012">
    <property type="protein sequence ID" value="NPC66097.1"/>
    <property type="molecule type" value="Genomic_DNA"/>
</dbReference>
<organism evidence="4 5">
    <name type="scientific">Komagataeibacter melomenusus</name>
    <dbReference type="NCBI Taxonomy" id="2766578"/>
    <lineage>
        <taxon>Bacteria</taxon>
        <taxon>Pseudomonadati</taxon>
        <taxon>Pseudomonadota</taxon>
        <taxon>Alphaproteobacteria</taxon>
        <taxon>Acetobacterales</taxon>
        <taxon>Acetobacteraceae</taxon>
        <taxon>Komagataeibacter</taxon>
    </lineage>
</organism>
<feature type="compositionally biased region" description="Basic and acidic residues" evidence="2">
    <location>
        <begin position="139"/>
        <end position="156"/>
    </location>
</feature>
<dbReference type="RefSeq" id="WP_172156320.1">
    <property type="nucleotide sequence ID" value="NZ_JABJWC010000012.1"/>
</dbReference>
<keyword evidence="1" id="KW-0862">Zinc</keyword>
<dbReference type="PROSITE" id="PS50966">
    <property type="entry name" value="ZF_SWIM"/>
    <property type="match status" value="1"/>
</dbReference>
<protein>
    <submittedName>
        <fullName evidence="4">SWIM zinc finger family protein</fullName>
    </submittedName>
</protein>
<evidence type="ECO:0000313" key="4">
    <source>
        <dbReference type="EMBL" id="NPC66097.1"/>
    </source>
</evidence>
<name>A0ABX2AE17_9PROT</name>
<keyword evidence="1" id="KW-0863">Zinc-finger</keyword>
<dbReference type="Proteomes" id="UP000623090">
    <property type="component" value="Unassembled WGS sequence"/>
</dbReference>
<proteinExistence type="predicted"/>
<evidence type="ECO:0000256" key="2">
    <source>
        <dbReference type="SAM" id="MobiDB-lite"/>
    </source>
</evidence>
<feature type="region of interest" description="Disordered" evidence="2">
    <location>
        <begin position="113"/>
        <end position="156"/>
    </location>
</feature>
<keyword evidence="5" id="KW-1185">Reference proteome</keyword>
<gene>
    <name evidence="4" type="ORF">HNW77_06775</name>
</gene>
<feature type="compositionally biased region" description="Low complexity" evidence="2">
    <location>
        <begin position="113"/>
        <end position="123"/>
    </location>
</feature>
<evidence type="ECO:0000313" key="5">
    <source>
        <dbReference type="Proteomes" id="UP000623090"/>
    </source>
</evidence>
<sequence length="462" mass="49954">MQIDPGIVEQLAVDQASLRAGLGLAKPAKWSGLGHSPDETLLWGECAGSGARPYRVMVDARDMGSKCTCPSRKFPCKHVLGLICLCAGHKAPFAPGAPPEWVGEWLARRRPKAATTPAVARPAGMAPDLEAARQARPNTPDDPKAEARREDAARKRAEETTQAVCCALGTLEQWIGDQLRLGLGSFVDNMPERCRQVAARLVDGKATALASRVDELPARILALPAGARLQASVVELGKLVQLACAFRAAPQRPDLRRLVCTAETRESVLAHPDTRSVHAVWEVLASQQHMQRDRLVVQTTWLLNLGDGGPRFAMLVDFFPKGAGVQRGGLFMPGAYFTGTVAFYPAPYLLRAILCEHAALQPDDPPPDWPAGEPPRATINAALLAAPWSLEVPLMLPAGRIMHDEAKHLWWRADDGSLTLPLAGDVPPVWLGTDLTRATGLWAHGRLTLLAARSAWGRLYHG</sequence>
<dbReference type="Pfam" id="PF04434">
    <property type="entry name" value="SWIM"/>
    <property type="match status" value="1"/>
</dbReference>
<evidence type="ECO:0000256" key="1">
    <source>
        <dbReference type="PROSITE-ProRule" id="PRU00325"/>
    </source>
</evidence>
<dbReference type="InterPro" id="IPR007527">
    <property type="entry name" value="Znf_SWIM"/>
</dbReference>
<comment type="caution">
    <text evidence="4">The sequence shown here is derived from an EMBL/GenBank/DDBJ whole genome shotgun (WGS) entry which is preliminary data.</text>
</comment>